<comment type="subcellular location">
    <subcellularLocation>
        <location evidence="1">Nucleus</location>
    </subcellularLocation>
</comment>
<dbReference type="CDD" id="cd22460">
    <property type="entry name" value="KH-I_PEPPER_rpt2_like"/>
    <property type="match status" value="2"/>
</dbReference>
<dbReference type="Proteomes" id="UP001604336">
    <property type="component" value="Unassembled WGS sequence"/>
</dbReference>
<evidence type="ECO:0000259" key="7">
    <source>
        <dbReference type="SMART" id="SM00322"/>
    </source>
</evidence>
<evidence type="ECO:0000256" key="1">
    <source>
        <dbReference type="ARBA" id="ARBA00004123"/>
    </source>
</evidence>
<organism evidence="8 9">
    <name type="scientific">Abeliophyllum distichum</name>
    <dbReference type="NCBI Taxonomy" id="126358"/>
    <lineage>
        <taxon>Eukaryota</taxon>
        <taxon>Viridiplantae</taxon>
        <taxon>Streptophyta</taxon>
        <taxon>Embryophyta</taxon>
        <taxon>Tracheophyta</taxon>
        <taxon>Spermatophyta</taxon>
        <taxon>Magnoliopsida</taxon>
        <taxon>eudicotyledons</taxon>
        <taxon>Gunneridae</taxon>
        <taxon>Pentapetalae</taxon>
        <taxon>asterids</taxon>
        <taxon>lamiids</taxon>
        <taxon>Lamiales</taxon>
        <taxon>Oleaceae</taxon>
        <taxon>Forsythieae</taxon>
        <taxon>Abeliophyllum</taxon>
    </lineage>
</organism>
<keyword evidence="3 5" id="KW-0694">RNA-binding</keyword>
<evidence type="ECO:0000256" key="4">
    <source>
        <dbReference type="ARBA" id="ARBA00023242"/>
    </source>
</evidence>
<feature type="domain" description="K Homology" evidence="7">
    <location>
        <begin position="344"/>
        <end position="419"/>
    </location>
</feature>
<protein>
    <submittedName>
        <fullName evidence="8">RNA-binding KH domain-containing protein</fullName>
    </submittedName>
</protein>
<dbReference type="SMART" id="SM00322">
    <property type="entry name" value="KH"/>
    <property type="match status" value="4"/>
</dbReference>
<keyword evidence="4" id="KW-0539">Nucleus</keyword>
<feature type="compositionally biased region" description="Basic and acidic residues" evidence="6">
    <location>
        <begin position="1"/>
        <end position="13"/>
    </location>
</feature>
<evidence type="ECO:0000313" key="9">
    <source>
        <dbReference type="Proteomes" id="UP001604336"/>
    </source>
</evidence>
<keyword evidence="2" id="KW-0677">Repeat</keyword>
<feature type="compositionally biased region" description="Basic and acidic residues" evidence="6">
    <location>
        <begin position="22"/>
        <end position="34"/>
    </location>
</feature>
<evidence type="ECO:0000313" key="8">
    <source>
        <dbReference type="EMBL" id="KAL2542952.1"/>
    </source>
</evidence>
<dbReference type="GO" id="GO:0009911">
    <property type="term" value="P:positive regulation of flower development"/>
    <property type="evidence" value="ECO:0007669"/>
    <property type="project" value="UniProtKB-ARBA"/>
</dbReference>
<name>A0ABD1VZW1_9LAMI</name>
<evidence type="ECO:0000256" key="2">
    <source>
        <dbReference type="ARBA" id="ARBA00022737"/>
    </source>
</evidence>
<comment type="caution">
    <text evidence="8">The sequence shown here is derived from an EMBL/GenBank/DDBJ whole genome shotgun (WGS) entry which is preliminary data.</text>
</comment>
<gene>
    <name evidence="8" type="ORF">Adt_03930</name>
</gene>
<dbReference type="FunFam" id="3.30.310.210:FF:000002">
    <property type="entry name" value="KH domain-containing protein"/>
    <property type="match status" value="1"/>
</dbReference>
<accession>A0ABD1VZW1</accession>
<keyword evidence="9" id="KW-1185">Reference proteome</keyword>
<dbReference type="PANTHER" id="PTHR10288">
    <property type="entry name" value="KH DOMAIN CONTAINING RNA BINDING PROTEIN"/>
    <property type="match status" value="1"/>
</dbReference>
<dbReference type="Pfam" id="PF00013">
    <property type="entry name" value="KH_1"/>
    <property type="match status" value="4"/>
</dbReference>
<feature type="domain" description="K Homology" evidence="7">
    <location>
        <begin position="40"/>
        <end position="118"/>
    </location>
</feature>
<proteinExistence type="predicted"/>
<dbReference type="Gene3D" id="3.30.310.210">
    <property type="match status" value="1"/>
</dbReference>
<dbReference type="InterPro" id="IPR004087">
    <property type="entry name" value="KH_dom"/>
</dbReference>
<dbReference type="CDD" id="cd22459">
    <property type="entry name" value="KH-I_PEPPER_rpt1_like"/>
    <property type="match status" value="1"/>
</dbReference>
<dbReference type="InterPro" id="IPR004088">
    <property type="entry name" value="KH_dom_type_1"/>
</dbReference>
<evidence type="ECO:0000256" key="3">
    <source>
        <dbReference type="ARBA" id="ARBA00022884"/>
    </source>
</evidence>
<dbReference type="GO" id="GO:0005634">
    <property type="term" value="C:nucleus"/>
    <property type="evidence" value="ECO:0007669"/>
    <property type="project" value="UniProtKB-SubCell"/>
</dbReference>
<dbReference type="Gene3D" id="3.30.1370.10">
    <property type="entry name" value="K Homology domain, type 1"/>
    <property type="match status" value="2"/>
</dbReference>
<dbReference type="InterPro" id="IPR036612">
    <property type="entry name" value="KH_dom_type_1_sf"/>
</dbReference>
<evidence type="ECO:0000256" key="5">
    <source>
        <dbReference type="PROSITE-ProRule" id="PRU00117"/>
    </source>
</evidence>
<sequence length="546" mass="59354">MDQRNDYEKRLHTLSDYSGNEGMKRRNPNDEKEPNGIGPDDTVYRYLCPLRKIGSIIGIGGDIAKQLRAETHARIRISETIPGCDERVVTIYSTSDETNSYGEDPVSPAQDALFQVHDRVVTEESPVNGAFEEPLQVTIRLLVPSDQIGCVIGKGGQIIQNIRNETGAQIRILGSEHLPPCALSSDELIQVTGEATVVKKALYQVASRLHDNPSRSQHLLLSASSIYRSGIAFNNPNVGGPLVGVTSSMGPYGSSFTAKEFSLRLICPTENIGAVIGKGGAIIKQIRQESGAFIKVDSSGAEGDDCVISISAKEMFDAPSRTIDATMRLQPRCSERTERESGDPVITTRLLLPSSRIGCLIGKGGAIIKEMRNTTRANIRILSDEHVPKVASEDDEMVQITGDPNAARTALLQVVMRLRANTFENEGTSSAFPTPAPYRQTSTDMSDGPKYMGRDNRSRNHGYSTYSGGYDSKNLPPNESYGSYNTSQIVGESEYGAYGVYSSGHSGVAGHGVPLIQLWYVMPEASQLLLMMPSAEDLTEDQINET</sequence>
<dbReference type="PROSITE" id="PS50084">
    <property type="entry name" value="KH_TYPE_1"/>
    <property type="match status" value="4"/>
</dbReference>
<feature type="region of interest" description="Disordered" evidence="6">
    <location>
        <begin position="1"/>
        <end position="39"/>
    </location>
</feature>
<feature type="domain" description="K Homology" evidence="7">
    <location>
        <begin position="135"/>
        <end position="210"/>
    </location>
</feature>
<feature type="domain" description="K Homology" evidence="7">
    <location>
        <begin position="259"/>
        <end position="331"/>
    </location>
</feature>
<dbReference type="AlphaFoldDB" id="A0ABD1VZW1"/>
<dbReference type="EMBL" id="JBFOLK010000001">
    <property type="protein sequence ID" value="KAL2542952.1"/>
    <property type="molecule type" value="Genomic_DNA"/>
</dbReference>
<reference evidence="9" key="1">
    <citation type="submission" date="2024-07" db="EMBL/GenBank/DDBJ databases">
        <title>Two chromosome-level genome assemblies of Korean endemic species Abeliophyllum distichum and Forsythia ovata (Oleaceae).</title>
        <authorList>
            <person name="Jang H."/>
        </authorList>
    </citation>
    <scope>NUCLEOTIDE SEQUENCE [LARGE SCALE GENOMIC DNA]</scope>
</reference>
<evidence type="ECO:0000256" key="6">
    <source>
        <dbReference type="SAM" id="MobiDB-lite"/>
    </source>
</evidence>
<feature type="region of interest" description="Disordered" evidence="6">
    <location>
        <begin position="426"/>
        <end position="460"/>
    </location>
</feature>
<dbReference type="GO" id="GO:0003723">
    <property type="term" value="F:RNA binding"/>
    <property type="evidence" value="ECO:0007669"/>
    <property type="project" value="UniProtKB-UniRule"/>
</dbReference>
<dbReference type="SUPFAM" id="SSF54791">
    <property type="entry name" value="Eukaryotic type KH-domain (KH-domain type I)"/>
    <property type="match status" value="4"/>
</dbReference>